<dbReference type="OrthoDB" id="205248at2759"/>
<evidence type="ECO:0000256" key="4">
    <source>
        <dbReference type="ARBA" id="ARBA00012513"/>
    </source>
</evidence>
<keyword evidence="7 22" id="KW-0723">Serine/threonine-protein kinase</keyword>
<evidence type="ECO:0000256" key="10">
    <source>
        <dbReference type="ARBA" id="ARBA00022679"/>
    </source>
</evidence>
<evidence type="ECO:0000256" key="9">
    <source>
        <dbReference type="ARBA" id="ARBA00022588"/>
    </source>
</evidence>
<evidence type="ECO:0000256" key="7">
    <source>
        <dbReference type="ARBA" id="ARBA00022527"/>
    </source>
</evidence>
<evidence type="ECO:0000256" key="18">
    <source>
        <dbReference type="ARBA" id="ARBA00047899"/>
    </source>
</evidence>
<keyword evidence="5" id="KW-0963">Cytoplasm</keyword>
<dbReference type="Gene3D" id="3.30.200.20">
    <property type="entry name" value="Phosphorylase Kinase, domain 1"/>
    <property type="match status" value="1"/>
</dbReference>
<dbReference type="GO" id="GO:0005737">
    <property type="term" value="C:cytoplasm"/>
    <property type="evidence" value="ECO:0007669"/>
    <property type="project" value="UniProtKB-SubCell"/>
</dbReference>
<dbReference type="FunFam" id="1.10.510.10:FF:000254">
    <property type="entry name" value="Serine/threonine-protein kinase RIO3"/>
    <property type="match status" value="1"/>
</dbReference>
<evidence type="ECO:0000256" key="22">
    <source>
        <dbReference type="PIRNR" id="PIRNR038146"/>
    </source>
</evidence>
<evidence type="ECO:0000256" key="13">
    <source>
        <dbReference type="ARBA" id="ARBA00022777"/>
    </source>
</evidence>
<dbReference type="CDD" id="cd05146">
    <property type="entry name" value="RIO3_euk"/>
    <property type="match status" value="1"/>
</dbReference>
<dbReference type="SUPFAM" id="SSF56112">
    <property type="entry name" value="Protein kinase-like (PK-like)"/>
    <property type="match status" value="1"/>
</dbReference>
<dbReference type="EC" id="2.7.11.1" evidence="4 22"/>
<evidence type="ECO:0000256" key="16">
    <source>
        <dbReference type="ARBA" id="ARBA00022859"/>
    </source>
</evidence>
<reference evidence="25" key="1">
    <citation type="submission" date="2022-01" db="EMBL/GenBank/DDBJ databases">
        <authorList>
            <person name="Braso-Vives M."/>
        </authorList>
    </citation>
    <scope>NUCLEOTIDE SEQUENCE</scope>
</reference>
<evidence type="ECO:0000256" key="2">
    <source>
        <dbReference type="ARBA" id="ARBA00004496"/>
    </source>
</evidence>
<keyword evidence="12 22" id="KW-0547">Nucleotide-binding</keyword>
<proteinExistence type="inferred from homology"/>
<dbReference type="Gene3D" id="1.10.510.10">
    <property type="entry name" value="Transferase(Phosphotransferase) domain 1"/>
    <property type="match status" value="1"/>
</dbReference>
<evidence type="ECO:0000256" key="3">
    <source>
        <dbReference type="ARBA" id="ARBA00009196"/>
    </source>
</evidence>
<keyword evidence="13 22" id="KW-0418">Kinase</keyword>
<evidence type="ECO:0000313" key="26">
    <source>
        <dbReference type="Proteomes" id="UP000838412"/>
    </source>
</evidence>
<keyword evidence="26" id="KW-1185">Reference proteome</keyword>
<gene>
    <name evidence="25" type="primary">RIOK3</name>
    <name evidence="25" type="ORF">BLAG_LOCUS9411</name>
</gene>
<dbReference type="FunFam" id="3.30.200.20:FF:000200">
    <property type="entry name" value="Serine/threonine-protein kinase RIO3"/>
    <property type="match status" value="1"/>
</dbReference>
<evidence type="ECO:0000256" key="23">
    <source>
        <dbReference type="SAM" id="MobiDB-lite"/>
    </source>
</evidence>
<keyword evidence="15 22" id="KW-0460">Magnesium</keyword>
<dbReference type="InterPro" id="IPR000687">
    <property type="entry name" value="RIO_kinase"/>
</dbReference>
<accession>A0A8J9Z585</accession>
<dbReference type="InterPro" id="IPR051272">
    <property type="entry name" value="RIO-type_Ser/Thr_kinase"/>
</dbReference>
<evidence type="ECO:0000256" key="21">
    <source>
        <dbReference type="ARBA" id="ARBA00068351"/>
    </source>
</evidence>
<comment type="subcellular location">
    <subcellularLocation>
        <location evidence="2">Cytoplasm</location>
    </subcellularLocation>
</comment>
<dbReference type="GO" id="GO:0004674">
    <property type="term" value="F:protein serine/threonine kinase activity"/>
    <property type="evidence" value="ECO:0007669"/>
    <property type="project" value="UniProtKB-UniRule"/>
</dbReference>
<evidence type="ECO:0000256" key="15">
    <source>
        <dbReference type="ARBA" id="ARBA00022842"/>
    </source>
</evidence>
<keyword evidence="17" id="KW-0051">Antiviral defense</keyword>
<dbReference type="AlphaFoldDB" id="A0A8J9Z585"/>
<evidence type="ECO:0000256" key="14">
    <source>
        <dbReference type="ARBA" id="ARBA00022840"/>
    </source>
</evidence>
<feature type="region of interest" description="Disordered" evidence="23">
    <location>
        <begin position="1"/>
        <end position="28"/>
    </location>
</feature>
<dbReference type="EMBL" id="OV696701">
    <property type="protein sequence ID" value="CAH1247875.1"/>
    <property type="molecule type" value="Genomic_DNA"/>
</dbReference>
<dbReference type="InterPro" id="IPR018934">
    <property type="entry name" value="RIO_dom"/>
</dbReference>
<evidence type="ECO:0000259" key="24">
    <source>
        <dbReference type="SMART" id="SM00090"/>
    </source>
</evidence>
<dbReference type="PROSITE" id="PS01245">
    <property type="entry name" value="RIO1"/>
    <property type="match status" value="1"/>
</dbReference>
<keyword evidence="14" id="KW-0067">ATP-binding</keyword>
<dbReference type="GO" id="GO:0005524">
    <property type="term" value="F:ATP binding"/>
    <property type="evidence" value="ECO:0007669"/>
    <property type="project" value="UniProtKB-UniRule"/>
</dbReference>
<evidence type="ECO:0000256" key="11">
    <source>
        <dbReference type="ARBA" id="ARBA00022723"/>
    </source>
</evidence>
<keyword evidence="11 22" id="KW-0479">Metal-binding</keyword>
<comment type="catalytic activity">
    <reaction evidence="19 22">
        <text>L-seryl-[protein] + ATP = O-phospho-L-seryl-[protein] + ADP + H(+)</text>
        <dbReference type="Rhea" id="RHEA:17989"/>
        <dbReference type="Rhea" id="RHEA-COMP:9863"/>
        <dbReference type="Rhea" id="RHEA-COMP:11604"/>
        <dbReference type="ChEBI" id="CHEBI:15378"/>
        <dbReference type="ChEBI" id="CHEBI:29999"/>
        <dbReference type="ChEBI" id="CHEBI:30616"/>
        <dbReference type="ChEBI" id="CHEBI:83421"/>
        <dbReference type="ChEBI" id="CHEBI:456216"/>
        <dbReference type="EC" id="2.7.11.1"/>
    </reaction>
</comment>
<evidence type="ECO:0000256" key="19">
    <source>
        <dbReference type="ARBA" id="ARBA00048679"/>
    </source>
</evidence>
<dbReference type="GO" id="GO:0046872">
    <property type="term" value="F:metal ion binding"/>
    <property type="evidence" value="ECO:0007669"/>
    <property type="project" value="UniProtKB-UniRule"/>
</dbReference>
<evidence type="ECO:0000313" key="25">
    <source>
        <dbReference type="EMBL" id="CAH1247875.1"/>
    </source>
</evidence>
<dbReference type="Proteomes" id="UP000838412">
    <property type="component" value="Chromosome 16"/>
</dbReference>
<comment type="subunit">
    <text evidence="20">Interacts with CASP10. Interacts with IRF3; RIOK3 probably mediates the interaction of TBK1 with IRF3. Associated with 40S pre-ribosomal particles.</text>
</comment>
<dbReference type="PIRSF" id="PIRSF038146">
    <property type="entry name" value="Ser/Thr_PK_RIO3"/>
    <property type="match status" value="1"/>
</dbReference>
<keyword evidence="16" id="KW-0391">Immunity</keyword>
<comment type="similarity">
    <text evidence="3 22">Belongs to the protein kinase superfamily. RIO-type Ser/Thr kinase family.</text>
</comment>
<dbReference type="InterPro" id="IPR011009">
    <property type="entry name" value="Kinase-like_dom_sf"/>
</dbReference>
<evidence type="ECO:0000256" key="8">
    <source>
        <dbReference type="ARBA" id="ARBA00022553"/>
    </source>
</evidence>
<evidence type="ECO:0000256" key="1">
    <source>
        <dbReference type="ARBA" id="ARBA00001946"/>
    </source>
</evidence>
<evidence type="ECO:0000256" key="5">
    <source>
        <dbReference type="ARBA" id="ARBA00022490"/>
    </source>
</evidence>
<comment type="cofactor">
    <cofactor evidence="1 22">
        <name>Mg(2+)</name>
        <dbReference type="ChEBI" id="CHEBI:18420"/>
    </cofactor>
</comment>
<feature type="compositionally biased region" description="Acidic residues" evidence="23">
    <location>
        <begin position="145"/>
        <end position="157"/>
    </location>
</feature>
<evidence type="ECO:0000256" key="20">
    <source>
        <dbReference type="ARBA" id="ARBA00064322"/>
    </source>
</evidence>
<dbReference type="GO" id="GO:0042254">
    <property type="term" value="P:ribosome biogenesis"/>
    <property type="evidence" value="ECO:0007669"/>
    <property type="project" value="UniProtKB-KW"/>
</dbReference>
<comment type="catalytic activity">
    <reaction evidence="18 22">
        <text>L-threonyl-[protein] + ATP = O-phospho-L-threonyl-[protein] + ADP + H(+)</text>
        <dbReference type="Rhea" id="RHEA:46608"/>
        <dbReference type="Rhea" id="RHEA-COMP:11060"/>
        <dbReference type="Rhea" id="RHEA-COMP:11605"/>
        <dbReference type="ChEBI" id="CHEBI:15378"/>
        <dbReference type="ChEBI" id="CHEBI:30013"/>
        <dbReference type="ChEBI" id="CHEBI:30616"/>
        <dbReference type="ChEBI" id="CHEBI:61977"/>
        <dbReference type="ChEBI" id="CHEBI:456216"/>
        <dbReference type="EC" id="2.7.11.1"/>
    </reaction>
</comment>
<feature type="domain" description="RIO kinase" evidence="24">
    <location>
        <begin position="237"/>
        <end position="480"/>
    </location>
</feature>
<dbReference type="GO" id="GO:0045087">
    <property type="term" value="P:innate immune response"/>
    <property type="evidence" value="ECO:0007669"/>
    <property type="project" value="UniProtKB-KW"/>
</dbReference>
<dbReference type="Pfam" id="PF01163">
    <property type="entry name" value="RIO1"/>
    <property type="match status" value="1"/>
</dbReference>
<dbReference type="PANTHER" id="PTHR45723">
    <property type="entry name" value="SERINE/THREONINE-PROTEIN KINASE RIO1"/>
    <property type="match status" value="1"/>
</dbReference>
<name>A0A8J9Z585_BRALA</name>
<dbReference type="SMART" id="SM00090">
    <property type="entry name" value="RIO"/>
    <property type="match status" value="1"/>
</dbReference>
<dbReference type="InterPro" id="IPR017406">
    <property type="entry name" value="Ser/Thr_kinase_Rio3"/>
</dbReference>
<dbReference type="GO" id="GO:0051607">
    <property type="term" value="P:defense response to virus"/>
    <property type="evidence" value="ECO:0007669"/>
    <property type="project" value="UniProtKB-KW"/>
</dbReference>
<dbReference type="InterPro" id="IPR018935">
    <property type="entry name" value="RIO_kinase_CS"/>
</dbReference>
<keyword evidence="8" id="KW-0597">Phosphoprotein</keyword>
<keyword evidence="10 22" id="KW-0808">Transferase</keyword>
<sequence>METMEGSGLAVLDHSPVAGPVPAPVPTTNAWTARKAASTSPWNTSGQAPTPCSLTDVMSEELAKELHEEEKGTFQKLAVGSGSDFLTAQTDDLDVSDDLLLAQMLQREFDLEHDQMLRMEERKVNGDSRVTISFENYRMVHPAETEDSSESDEDLEDAWDHDKPVTVPKRGYTGRGQNMVTKHDAKICGQKNSARMMQFPPDFHSGDSVGMVLPNHVYNSLKVHSYKEDHRSHRVHDKKEISTAEQAIDPKTRLLLYKLVNAEILECINGSISTGKEACVFHAFGGKMGDLLVPSECAIKVFKTTLNEFRTRDRYIKEDFRFKDRFSKLNPRKIIKLWAEKEMHNLNRMRRAGIPCPEVVLLRKHILVMSFIGQNQQPAKKLKDIKLSADQWQQAYAQCLDLMCRMYRDCHLIHADLSEYNMLWHNSQIWFIDVSQSVEPQHPHALEFLYRDCRNVCQFFSSKGVPNVPQPHELFNKVSEMDIQAGEDKDCLEQIQTYEKKEEYLSQGMSRENFAFDYFFERSKLKQERQKAKEAANSEDEEDET</sequence>
<organism evidence="25 26">
    <name type="scientific">Branchiostoma lanceolatum</name>
    <name type="common">Common lancelet</name>
    <name type="synonym">Amphioxus lanceolatum</name>
    <dbReference type="NCBI Taxonomy" id="7740"/>
    <lineage>
        <taxon>Eukaryota</taxon>
        <taxon>Metazoa</taxon>
        <taxon>Chordata</taxon>
        <taxon>Cephalochordata</taxon>
        <taxon>Leptocardii</taxon>
        <taxon>Amphioxiformes</taxon>
        <taxon>Branchiostomatidae</taxon>
        <taxon>Branchiostoma</taxon>
    </lineage>
</organism>
<feature type="region of interest" description="Disordered" evidence="23">
    <location>
        <begin position="142"/>
        <end position="176"/>
    </location>
</feature>
<evidence type="ECO:0000256" key="17">
    <source>
        <dbReference type="ARBA" id="ARBA00023118"/>
    </source>
</evidence>
<protein>
    <recommendedName>
        <fullName evidence="21 22">Serine/threonine-protein kinase RIO3</fullName>
        <ecNumber evidence="4 22">2.7.11.1</ecNumber>
    </recommendedName>
</protein>
<keyword evidence="9" id="KW-0399">Innate immunity</keyword>
<evidence type="ECO:0000256" key="6">
    <source>
        <dbReference type="ARBA" id="ARBA00022517"/>
    </source>
</evidence>
<keyword evidence="6" id="KW-0690">Ribosome biogenesis</keyword>
<evidence type="ECO:0000256" key="12">
    <source>
        <dbReference type="ARBA" id="ARBA00022741"/>
    </source>
</evidence>